<feature type="region of interest" description="Disordered" evidence="2">
    <location>
        <begin position="343"/>
        <end position="415"/>
    </location>
</feature>
<keyword evidence="5" id="KW-1185">Reference proteome</keyword>
<keyword evidence="1" id="KW-0496">Mitochondrion</keyword>
<keyword evidence="1" id="KW-0813">Transport</keyword>
<keyword evidence="1" id="KW-0811">Translocation</keyword>
<protein>
    <recommendedName>
        <fullName evidence="1">Mitochondrial import inner membrane translocase subunit TIM50</fullName>
    </recommendedName>
</protein>
<evidence type="ECO:0000259" key="3">
    <source>
        <dbReference type="PROSITE" id="PS50969"/>
    </source>
</evidence>
<dbReference type="HOGENOM" id="CLU_018875_2_1_1"/>
<comment type="subcellular location">
    <subcellularLocation>
        <location evidence="1">Mitochondrion inner membrane</location>
        <topology evidence="1">Single-pass membrane protein</topology>
    </subcellularLocation>
</comment>
<comment type="similarity">
    <text evidence="1">Belongs to the TIM50 family.</text>
</comment>
<dbReference type="OrthoDB" id="1711508at2759"/>
<dbReference type="InterPro" id="IPR023214">
    <property type="entry name" value="HAD_sf"/>
</dbReference>
<accession>A0A0C9ZJZ1</accession>
<evidence type="ECO:0000313" key="5">
    <source>
        <dbReference type="Proteomes" id="UP000054018"/>
    </source>
</evidence>
<feature type="compositionally biased region" description="Low complexity" evidence="2">
    <location>
        <begin position="31"/>
        <end position="45"/>
    </location>
</feature>
<feature type="compositionally biased region" description="Low complexity" evidence="2">
    <location>
        <begin position="345"/>
        <end position="359"/>
    </location>
</feature>
<evidence type="ECO:0000256" key="2">
    <source>
        <dbReference type="SAM" id="MobiDB-lite"/>
    </source>
</evidence>
<dbReference type="GO" id="GO:0005744">
    <property type="term" value="C:TIM23 mitochondrial import inner membrane translocase complex"/>
    <property type="evidence" value="ECO:0007669"/>
    <property type="project" value="UniProtKB-UniRule"/>
</dbReference>
<reference evidence="4 5" key="1">
    <citation type="submission" date="2014-04" db="EMBL/GenBank/DDBJ databases">
        <authorList>
            <consortium name="DOE Joint Genome Institute"/>
            <person name="Kuo A."/>
            <person name="Kohler A."/>
            <person name="Costa M.D."/>
            <person name="Nagy L.G."/>
            <person name="Floudas D."/>
            <person name="Copeland A."/>
            <person name="Barry K.W."/>
            <person name="Cichocki N."/>
            <person name="Veneault-Fourrey C."/>
            <person name="LaButti K."/>
            <person name="Lindquist E.A."/>
            <person name="Lipzen A."/>
            <person name="Lundell T."/>
            <person name="Morin E."/>
            <person name="Murat C."/>
            <person name="Sun H."/>
            <person name="Tunlid A."/>
            <person name="Henrissat B."/>
            <person name="Grigoriev I.V."/>
            <person name="Hibbett D.S."/>
            <person name="Martin F."/>
            <person name="Nordberg H.P."/>
            <person name="Cantor M.N."/>
            <person name="Hua S.X."/>
        </authorList>
    </citation>
    <scope>NUCLEOTIDE SEQUENCE [LARGE SCALE GENOMIC DNA]</scope>
    <source>
        <strain evidence="4 5">441</strain>
    </source>
</reference>
<dbReference type="AlphaFoldDB" id="A0A0C9ZJZ1"/>
<dbReference type="STRING" id="765257.A0A0C9ZJZ1"/>
<comment type="subunit">
    <text evidence="1">Component of the TIM23 complex.</text>
</comment>
<dbReference type="SUPFAM" id="SSF56784">
    <property type="entry name" value="HAD-like"/>
    <property type="match status" value="1"/>
</dbReference>
<dbReference type="InterPro" id="IPR036412">
    <property type="entry name" value="HAD-like_sf"/>
</dbReference>
<name>A0A0C9ZJZ1_9AGAM</name>
<feature type="compositionally biased region" description="Pro residues" evidence="2">
    <location>
        <begin position="46"/>
        <end position="58"/>
    </location>
</feature>
<dbReference type="EMBL" id="KN833689">
    <property type="protein sequence ID" value="KIK29606.1"/>
    <property type="molecule type" value="Genomic_DNA"/>
</dbReference>
<keyword evidence="1" id="KW-0809">Transit peptide</keyword>
<evidence type="ECO:0000256" key="1">
    <source>
        <dbReference type="RuleBase" id="RU365079"/>
    </source>
</evidence>
<reference evidence="5" key="2">
    <citation type="submission" date="2015-01" db="EMBL/GenBank/DDBJ databases">
        <title>Evolutionary Origins and Diversification of the Mycorrhizal Mutualists.</title>
        <authorList>
            <consortium name="DOE Joint Genome Institute"/>
            <consortium name="Mycorrhizal Genomics Consortium"/>
            <person name="Kohler A."/>
            <person name="Kuo A."/>
            <person name="Nagy L.G."/>
            <person name="Floudas D."/>
            <person name="Copeland A."/>
            <person name="Barry K.W."/>
            <person name="Cichocki N."/>
            <person name="Veneault-Fourrey C."/>
            <person name="LaButti K."/>
            <person name="Lindquist E.A."/>
            <person name="Lipzen A."/>
            <person name="Lundell T."/>
            <person name="Morin E."/>
            <person name="Murat C."/>
            <person name="Riley R."/>
            <person name="Ohm R."/>
            <person name="Sun H."/>
            <person name="Tunlid A."/>
            <person name="Henrissat B."/>
            <person name="Grigoriev I.V."/>
            <person name="Hibbett D.S."/>
            <person name="Martin F."/>
        </authorList>
    </citation>
    <scope>NUCLEOTIDE SEQUENCE [LARGE SCALE GENOMIC DNA]</scope>
    <source>
        <strain evidence="5">441</strain>
    </source>
</reference>
<dbReference type="Proteomes" id="UP000054018">
    <property type="component" value="Unassembled WGS sequence"/>
</dbReference>
<dbReference type="InterPro" id="IPR004274">
    <property type="entry name" value="FCP1_dom"/>
</dbReference>
<evidence type="ECO:0000313" key="4">
    <source>
        <dbReference type="EMBL" id="KIK29606.1"/>
    </source>
</evidence>
<sequence length="458" mass="50635">MSTGDRRWGVRAYDYWRDYDRQGQTTWSGYPLRASRRSQSPLARPQSPPRPRPPPPEPESSRRRAGPDAGYLALAAQPSTTPDGSSRKLLVLDLNGTLLVRGPRQRTSRFGSQTGRLRSVYPRPYMPAFREYLFTSETREWLDTMVWSSAQPHSVQDMVDRVFGADSDALVAVWDRKSLGLSSAEYHQKTATTKDLSKPWQFLRLDISPDVVDLETESSTLNPTLHSALTTLLLDDSPHKAVLQPYNHVCIPEYDSPRRKLDLDALAVGRLELRTESGSQLDYHRCEPGLRVNRQATWSDAAQVDTESLDPTLLAVVGILDEIKRQSNVAGWIRAGGLWGKGNNSHAAASPSAASPLLSKQTQSSHEQPTESAKRRGKRRQSEVVTTTGFGQTPDDGDDSAGNDAYTTSELATATTSETKLGSSSLWFEDPSTVAYWVARGRRALDELGIASEHGVSS</sequence>
<dbReference type="GO" id="GO:0015031">
    <property type="term" value="P:protein transport"/>
    <property type="evidence" value="ECO:0007669"/>
    <property type="project" value="UniProtKB-KW"/>
</dbReference>
<keyword evidence="1" id="KW-0653">Protein transport</keyword>
<dbReference type="Gene3D" id="3.40.50.1000">
    <property type="entry name" value="HAD superfamily/HAD-like"/>
    <property type="match status" value="1"/>
</dbReference>
<dbReference type="PROSITE" id="PS50969">
    <property type="entry name" value="FCP1"/>
    <property type="match status" value="1"/>
</dbReference>
<dbReference type="PANTHER" id="PTHR12210">
    <property type="entry name" value="DULLARD PROTEIN PHOSPHATASE"/>
    <property type="match status" value="1"/>
</dbReference>
<feature type="region of interest" description="Disordered" evidence="2">
    <location>
        <begin position="23"/>
        <end position="67"/>
    </location>
</feature>
<feature type="domain" description="FCP1 homology" evidence="3">
    <location>
        <begin position="83"/>
        <end position="274"/>
    </location>
</feature>
<dbReference type="InterPro" id="IPR050365">
    <property type="entry name" value="TIM50"/>
</dbReference>
<comment type="function">
    <text evidence="1">Essential component of the TIM23 complex, a complex that mediates the translocation of transit peptide-containing proteins across the mitochondrial inner membrane.</text>
</comment>
<proteinExistence type="inferred from homology"/>
<dbReference type="SMART" id="SM00577">
    <property type="entry name" value="CPDc"/>
    <property type="match status" value="1"/>
</dbReference>
<organism evidence="4 5">
    <name type="scientific">Pisolithus microcarpus 441</name>
    <dbReference type="NCBI Taxonomy" id="765257"/>
    <lineage>
        <taxon>Eukaryota</taxon>
        <taxon>Fungi</taxon>
        <taxon>Dikarya</taxon>
        <taxon>Basidiomycota</taxon>
        <taxon>Agaricomycotina</taxon>
        <taxon>Agaricomycetes</taxon>
        <taxon>Agaricomycetidae</taxon>
        <taxon>Boletales</taxon>
        <taxon>Sclerodermatineae</taxon>
        <taxon>Pisolithaceae</taxon>
        <taxon>Pisolithus</taxon>
    </lineage>
</organism>
<gene>
    <name evidence="4" type="ORF">PISMIDRAFT_672343</name>
</gene>
<dbReference type="Pfam" id="PF03031">
    <property type="entry name" value="NIF"/>
    <property type="match status" value="1"/>
</dbReference>